<feature type="compositionally biased region" description="Polar residues" evidence="1">
    <location>
        <begin position="353"/>
        <end position="379"/>
    </location>
</feature>
<evidence type="ECO:0000256" key="1">
    <source>
        <dbReference type="SAM" id="MobiDB-lite"/>
    </source>
</evidence>
<keyword evidence="4" id="KW-1185">Reference proteome</keyword>
<dbReference type="OrthoDB" id="2535391at2759"/>
<dbReference type="STRING" id="1314674.A0A0D7BR15"/>
<evidence type="ECO:0000313" key="3">
    <source>
        <dbReference type="EMBL" id="KIY72051.1"/>
    </source>
</evidence>
<feature type="region of interest" description="Disordered" evidence="1">
    <location>
        <begin position="334"/>
        <end position="394"/>
    </location>
</feature>
<dbReference type="InterPro" id="IPR001841">
    <property type="entry name" value="Znf_RING"/>
</dbReference>
<dbReference type="EMBL" id="KN880447">
    <property type="protein sequence ID" value="KIY72051.1"/>
    <property type="molecule type" value="Genomic_DNA"/>
</dbReference>
<gene>
    <name evidence="3" type="ORF">CYLTODRAFT_69984</name>
</gene>
<dbReference type="Pfam" id="PF14634">
    <property type="entry name" value="zf-RING_5"/>
    <property type="match status" value="1"/>
</dbReference>
<feature type="region of interest" description="Disordered" evidence="1">
    <location>
        <begin position="136"/>
        <end position="319"/>
    </location>
</feature>
<reference evidence="3 4" key="1">
    <citation type="journal article" date="2015" name="Fungal Genet. Biol.">
        <title>Evolution of novel wood decay mechanisms in Agaricales revealed by the genome sequences of Fistulina hepatica and Cylindrobasidium torrendii.</title>
        <authorList>
            <person name="Floudas D."/>
            <person name="Held B.W."/>
            <person name="Riley R."/>
            <person name="Nagy L.G."/>
            <person name="Koehler G."/>
            <person name="Ransdell A.S."/>
            <person name="Younus H."/>
            <person name="Chow J."/>
            <person name="Chiniquy J."/>
            <person name="Lipzen A."/>
            <person name="Tritt A."/>
            <person name="Sun H."/>
            <person name="Haridas S."/>
            <person name="LaButti K."/>
            <person name="Ohm R.A."/>
            <person name="Kues U."/>
            <person name="Blanchette R.A."/>
            <person name="Grigoriev I.V."/>
            <person name="Minto R.E."/>
            <person name="Hibbett D.S."/>
        </authorList>
    </citation>
    <scope>NUCLEOTIDE SEQUENCE [LARGE SCALE GENOMIC DNA]</scope>
    <source>
        <strain evidence="3 4">FP15055 ss-10</strain>
    </source>
</reference>
<accession>A0A0D7BR15</accession>
<feature type="compositionally biased region" description="Polar residues" evidence="1">
    <location>
        <begin position="305"/>
        <end position="319"/>
    </location>
</feature>
<organism evidence="3 4">
    <name type="scientific">Cylindrobasidium torrendii FP15055 ss-10</name>
    <dbReference type="NCBI Taxonomy" id="1314674"/>
    <lineage>
        <taxon>Eukaryota</taxon>
        <taxon>Fungi</taxon>
        <taxon>Dikarya</taxon>
        <taxon>Basidiomycota</taxon>
        <taxon>Agaricomycotina</taxon>
        <taxon>Agaricomycetes</taxon>
        <taxon>Agaricomycetidae</taxon>
        <taxon>Agaricales</taxon>
        <taxon>Marasmiineae</taxon>
        <taxon>Physalacriaceae</taxon>
        <taxon>Cylindrobasidium</taxon>
    </lineage>
</organism>
<dbReference type="Proteomes" id="UP000054007">
    <property type="component" value="Unassembled WGS sequence"/>
</dbReference>
<feature type="compositionally biased region" description="Polar residues" evidence="1">
    <location>
        <begin position="181"/>
        <end position="192"/>
    </location>
</feature>
<sequence length="394" mass="43456">MESAVSNASPDFDFWEFVACSRCQIPYHTPNGPVTPFWLTSCGHVICNNHLNPDQSCGTCGTQSVECVPLQQELDPPMSDWFLPISYSLDTIAFAAKFQQEAMAAQIRLYKHRSNQQRAYIEKLKQEIVTLRQQVQHGTVAPPDQEQPMPSRMPSRRPDYREPSQVVNGNGKRPLMEHQRPTTSSSPRSDNNAPVIGPGRITLPPGQQPQSLSKSQIEQRAQVPRPGSPSFFQQYAYQPPSTPRAHQLPQLSHAQTRHRNPQPPTSAVAMPPPPVPLNKFKPAIQQQHLSQRRQPAQGTVPPRSTPHQATPPRQQPQNSNRFLPLAERFAPGAVNSNAAAGGNSKRFMPPTPSANGSGLRSSTLQQQHPPIQRTSSSRLGTAMGGSGQRAPFFG</sequence>
<evidence type="ECO:0000259" key="2">
    <source>
        <dbReference type="Pfam" id="PF14634"/>
    </source>
</evidence>
<feature type="compositionally biased region" description="Low complexity" evidence="1">
    <location>
        <begin position="334"/>
        <end position="343"/>
    </location>
</feature>
<feature type="compositionally biased region" description="Polar residues" evidence="1">
    <location>
        <begin position="284"/>
        <end position="297"/>
    </location>
</feature>
<evidence type="ECO:0000313" key="4">
    <source>
        <dbReference type="Proteomes" id="UP000054007"/>
    </source>
</evidence>
<dbReference type="AlphaFoldDB" id="A0A0D7BR15"/>
<name>A0A0D7BR15_9AGAR</name>
<proteinExistence type="predicted"/>
<protein>
    <recommendedName>
        <fullName evidence="2">RING-type domain-containing protein</fullName>
    </recommendedName>
</protein>
<feature type="compositionally biased region" description="Polar residues" evidence="1">
    <location>
        <begin position="208"/>
        <end position="219"/>
    </location>
</feature>
<feature type="domain" description="RING-type" evidence="2">
    <location>
        <begin position="20"/>
        <end position="61"/>
    </location>
</feature>